<dbReference type="InterPro" id="IPR036511">
    <property type="entry name" value="TGT-like_sf"/>
</dbReference>
<gene>
    <name evidence="7" type="ORF">ACAM_1266</name>
</gene>
<evidence type="ECO:0000259" key="6">
    <source>
        <dbReference type="Pfam" id="PF01702"/>
    </source>
</evidence>
<dbReference type="GO" id="GO:0002099">
    <property type="term" value="P:tRNA wobble guanine modification"/>
    <property type="evidence" value="ECO:0007669"/>
    <property type="project" value="TreeGrafter"/>
</dbReference>
<keyword evidence="1 7" id="KW-0328">Glycosyltransferase</keyword>
<dbReference type="NCBIfam" id="TIGR00432">
    <property type="entry name" value="arcsn_tRNA_tgt"/>
    <property type="match status" value="1"/>
</dbReference>
<keyword evidence="2 7" id="KW-0808">Transferase</keyword>
<dbReference type="GO" id="GO:0005737">
    <property type="term" value="C:cytoplasm"/>
    <property type="evidence" value="ECO:0007669"/>
    <property type="project" value="TreeGrafter"/>
</dbReference>
<organism evidence="7 8">
    <name type="scientific">Aeropyrum camini SY1 = JCM 12091</name>
    <dbReference type="NCBI Taxonomy" id="1198449"/>
    <lineage>
        <taxon>Archaea</taxon>
        <taxon>Thermoproteota</taxon>
        <taxon>Thermoprotei</taxon>
        <taxon>Desulfurococcales</taxon>
        <taxon>Desulfurococcaceae</taxon>
        <taxon>Aeropyrum</taxon>
    </lineage>
</organism>
<dbReference type="KEGG" id="acj:ACAM_1266"/>
<evidence type="ECO:0000256" key="5">
    <source>
        <dbReference type="ARBA" id="ARBA00022833"/>
    </source>
</evidence>
<sequence>MEEVRAAGFGQVITNAYLLWKRFGREAAEKGVHGILGFQGVVMTDSGAYQILEYGGVELSQEEAIEYQKRLGSDIAVILDIPTGDVGRREAEESVRETIRRAVEARGMIEGDERIWVYPVQGGRYFDLVEESARVGSRLGYYRMYGIGSPTVFLERYMYHVVVEAVYRAKKHLPWGRPVHLFGAGHPLVLPYAVALGVDTFDSASYILYAREGRYITEHGVYRIEDLDYLPCSCPVCSRYTPQELREMDRGERTRLLALHNLYVIAASLRRVKQAIREGRLWELLEETSRKHPSTARVMARMGRYVDMLERGSARGRGVVRGVRAYGVESLSNPRLRRFYGDAARLVEAVAERWGGGRAVLKPLDPKPEPGECESMVGGEEWILFYQPFLGVIPVEACGAYPSLQMDYPQEGLPEEVIEDLASKIVSTVSTLRARGFQVRLEYCGRVEWQARTV</sequence>
<evidence type="ECO:0000256" key="4">
    <source>
        <dbReference type="ARBA" id="ARBA00022723"/>
    </source>
</evidence>
<keyword evidence="4" id="KW-0479">Metal-binding</keyword>
<keyword evidence="3" id="KW-0819">tRNA processing</keyword>
<dbReference type="GO" id="GO:0046872">
    <property type="term" value="F:metal ion binding"/>
    <property type="evidence" value="ECO:0007669"/>
    <property type="project" value="UniProtKB-KW"/>
</dbReference>
<dbReference type="NCBIfam" id="TIGR00449">
    <property type="entry name" value="tgt_general"/>
    <property type="match status" value="1"/>
</dbReference>
<dbReference type="SUPFAM" id="SSF51713">
    <property type="entry name" value="tRNA-guanine transglycosylase"/>
    <property type="match status" value="1"/>
</dbReference>
<dbReference type="GO" id="GO:0016763">
    <property type="term" value="F:pentosyltransferase activity"/>
    <property type="evidence" value="ECO:0007669"/>
    <property type="project" value="InterPro"/>
</dbReference>
<evidence type="ECO:0000313" key="8">
    <source>
        <dbReference type="Proteomes" id="UP000016887"/>
    </source>
</evidence>
<dbReference type="Pfam" id="PF01702">
    <property type="entry name" value="TGT"/>
    <property type="match status" value="1"/>
</dbReference>
<dbReference type="EMBL" id="AP012489">
    <property type="protein sequence ID" value="BAN90735.1"/>
    <property type="molecule type" value="Genomic_DNA"/>
</dbReference>
<accession>U3TFC3</accession>
<dbReference type="PANTHER" id="PTHR46499">
    <property type="entry name" value="QUEUINE TRNA-RIBOSYLTRANSFERASE"/>
    <property type="match status" value="1"/>
</dbReference>
<dbReference type="Gene3D" id="3.20.20.105">
    <property type="entry name" value="Queuine tRNA-ribosyltransferase-like"/>
    <property type="match status" value="1"/>
</dbReference>
<evidence type="ECO:0000256" key="1">
    <source>
        <dbReference type="ARBA" id="ARBA00022676"/>
    </source>
</evidence>
<keyword evidence="5" id="KW-0862">Zinc</keyword>
<dbReference type="InterPro" id="IPR050076">
    <property type="entry name" value="ArchSynthase1/Queuine_TRR"/>
</dbReference>
<dbReference type="STRING" id="1198449.ACAM_1266"/>
<feature type="domain" description="tRNA-guanine(15) transglycosylase-like" evidence="6">
    <location>
        <begin position="2"/>
        <end position="293"/>
    </location>
</feature>
<name>U3TFC3_9CREN</name>
<dbReference type="PANTHER" id="PTHR46499:SF1">
    <property type="entry name" value="QUEUINE TRNA-RIBOSYLTRANSFERASE"/>
    <property type="match status" value="1"/>
</dbReference>
<dbReference type="eggNOG" id="arCOG00989">
    <property type="taxonomic scope" value="Archaea"/>
</dbReference>
<dbReference type="InterPro" id="IPR002616">
    <property type="entry name" value="tRNA_ribo_trans-like"/>
</dbReference>
<dbReference type="EC" id="2.4.2.-" evidence="7"/>
<evidence type="ECO:0000256" key="3">
    <source>
        <dbReference type="ARBA" id="ARBA00022694"/>
    </source>
</evidence>
<evidence type="ECO:0000256" key="2">
    <source>
        <dbReference type="ARBA" id="ARBA00022679"/>
    </source>
</evidence>
<reference evidence="7 8" key="1">
    <citation type="journal article" date="2013" name="Appl. Environ. Microbiol.">
        <title>Variation of the Virus-Related Elements within Syntenic Genomes of the Hyperthermophilic Archaeon Aeropyrum.</title>
        <authorList>
            <person name="Daifuku T."/>
            <person name="Yoshida T."/>
            <person name="Kitamura T."/>
            <person name="Kawaichi S."/>
            <person name="Inoue T."/>
            <person name="Nomura K."/>
            <person name="Yoshida Y."/>
            <person name="Kuno S."/>
            <person name="Sako Y."/>
        </authorList>
    </citation>
    <scope>NUCLEOTIDE SEQUENCE [LARGE SCALE GENOMIC DNA]</scope>
    <source>
        <strain evidence="7 8">SY1</strain>
    </source>
</reference>
<keyword evidence="8" id="KW-1185">Reference proteome</keyword>
<proteinExistence type="predicted"/>
<dbReference type="PATRIC" id="fig|1198449.6.peg.1279"/>
<protein>
    <submittedName>
        <fullName evidence="7">7-cyano-7-deazaguanine tRNA-ribosyltransferase</fullName>
        <ecNumber evidence="7">2.4.2.-</ecNumber>
    </submittedName>
</protein>
<evidence type="ECO:0000313" key="7">
    <source>
        <dbReference type="EMBL" id="BAN90735.1"/>
    </source>
</evidence>
<dbReference type="AlphaFoldDB" id="U3TFC3"/>
<dbReference type="Proteomes" id="UP000016887">
    <property type="component" value="Chromosome"/>
</dbReference>
<dbReference type="InterPro" id="IPR004804">
    <property type="entry name" value="TgtA"/>
</dbReference>